<comment type="caution">
    <text evidence="1">The sequence shown here is derived from an EMBL/GenBank/DDBJ whole genome shotgun (WGS) entry which is preliminary data.</text>
</comment>
<dbReference type="RefSeq" id="WP_182373840.1">
    <property type="nucleotide sequence ID" value="NZ_CP059694.1"/>
</dbReference>
<evidence type="ECO:0000313" key="2">
    <source>
        <dbReference type="Proteomes" id="UP001195196"/>
    </source>
</evidence>
<reference evidence="1" key="1">
    <citation type="submission" date="2021-02" db="EMBL/GenBank/DDBJ databases">
        <title>Taxonomy, biology and ecology of Rhodococcus bacteria occurring in California pistachio and other woody hosts as revealed by genome sequence analyses.</title>
        <authorList>
            <person name="Riely B."/>
            <person name="Gai Y."/>
        </authorList>
    </citation>
    <scope>NUCLEOTIDE SEQUENCE</scope>
    <source>
        <strain evidence="1">BP-295</strain>
    </source>
</reference>
<dbReference type="AlphaFoldDB" id="A0AAW4G376"/>
<name>A0AAW4G376_GORRU</name>
<sequence length="55" mass="6188">MNVGNGDTSLSVYADEVKLGEIGLSRGGVTWWARDAKRPTRDMTWEQFARLMEQG</sequence>
<gene>
    <name evidence="1" type="ORF">JTZ10_09370</name>
</gene>
<organism evidence="1 2">
    <name type="scientific">Gordonia rubripertincta</name>
    <name type="common">Rhodococcus corallinus</name>
    <dbReference type="NCBI Taxonomy" id="36822"/>
    <lineage>
        <taxon>Bacteria</taxon>
        <taxon>Bacillati</taxon>
        <taxon>Actinomycetota</taxon>
        <taxon>Actinomycetes</taxon>
        <taxon>Mycobacteriales</taxon>
        <taxon>Gordoniaceae</taxon>
        <taxon>Gordonia</taxon>
    </lineage>
</organism>
<dbReference type="EMBL" id="JAFFGU010000003">
    <property type="protein sequence ID" value="MBM7277967.1"/>
    <property type="molecule type" value="Genomic_DNA"/>
</dbReference>
<dbReference type="Proteomes" id="UP001195196">
    <property type="component" value="Unassembled WGS sequence"/>
</dbReference>
<accession>A0AAW4G376</accession>
<evidence type="ECO:0000313" key="1">
    <source>
        <dbReference type="EMBL" id="MBM7277967.1"/>
    </source>
</evidence>
<proteinExistence type="predicted"/>
<protein>
    <submittedName>
        <fullName evidence="1">Uncharacterized protein</fullName>
    </submittedName>
</protein>